<keyword evidence="9 12" id="KW-0333">Golgi apparatus</keyword>
<feature type="region of interest" description="Disordered" evidence="13">
    <location>
        <begin position="1"/>
        <end position="21"/>
    </location>
</feature>
<dbReference type="AlphaFoldDB" id="A0A553PHT4"/>
<evidence type="ECO:0000256" key="13">
    <source>
        <dbReference type="SAM" id="MobiDB-lite"/>
    </source>
</evidence>
<dbReference type="GO" id="GO:0032580">
    <property type="term" value="C:Golgi cisterna membrane"/>
    <property type="evidence" value="ECO:0007669"/>
    <property type="project" value="UniProtKB-SubCell"/>
</dbReference>
<keyword evidence="10" id="KW-0472">Membrane</keyword>
<dbReference type="UniPathway" id="UPA00378"/>
<evidence type="ECO:0000256" key="1">
    <source>
        <dbReference type="ARBA" id="ARBA00004447"/>
    </source>
</evidence>
<comment type="subcellular location">
    <subcellularLocation>
        <location evidence="1 12">Golgi apparatus</location>
        <location evidence="1 12">Golgi stack membrane</location>
        <topology evidence="1 12">Single-pass type II membrane protein</topology>
    </subcellularLocation>
</comment>
<reference evidence="16 17" key="1">
    <citation type="journal article" date="2018" name="Nat. Ecol. Evol.">
        <title>Genomic signatures of mitonuclear coevolution across populations of Tigriopus californicus.</title>
        <authorList>
            <person name="Barreto F.S."/>
            <person name="Watson E.T."/>
            <person name="Lima T.G."/>
            <person name="Willett C.S."/>
            <person name="Edmands S."/>
            <person name="Li W."/>
            <person name="Burton R.S."/>
        </authorList>
    </citation>
    <scope>NUCLEOTIDE SEQUENCE [LARGE SCALE GENOMIC DNA]</scope>
    <source>
        <strain evidence="16 17">San Diego</strain>
    </source>
</reference>
<evidence type="ECO:0000313" key="17">
    <source>
        <dbReference type="Proteomes" id="UP000318571"/>
    </source>
</evidence>
<comment type="similarity">
    <text evidence="3 12">Belongs to the glycosyltransferase 10 family.</text>
</comment>
<dbReference type="EC" id="2.4.1.-" evidence="12"/>
<feature type="compositionally biased region" description="Basic and acidic residues" evidence="13">
    <location>
        <begin position="1"/>
        <end position="15"/>
    </location>
</feature>
<evidence type="ECO:0000256" key="7">
    <source>
        <dbReference type="ARBA" id="ARBA00022968"/>
    </source>
</evidence>
<dbReference type="Pfam" id="PF17039">
    <property type="entry name" value="Glyco_tran_10_N"/>
    <property type="match status" value="1"/>
</dbReference>
<dbReference type="InterPro" id="IPR055270">
    <property type="entry name" value="Glyco_tran_10_C"/>
</dbReference>
<dbReference type="OMA" id="CFLTRNR"/>
<keyword evidence="6 12" id="KW-0812">Transmembrane</keyword>
<evidence type="ECO:0000259" key="15">
    <source>
        <dbReference type="Pfam" id="PF17039"/>
    </source>
</evidence>
<comment type="pathway">
    <text evidence="2">Protein modification; protein glycosylation.</text>
</comment>
<evidence type="ECO:0000259" key="14">
    <source>
        <dbReference type="Pfam" id="PF00852"/>
    </source>
</evidence>
<dbReference type="FunFam" id="3.40.50.11660:FF:000004">
    <property type="entry name" value="Glycoprotein 3-alpha-L-fucosyltransferase A"/>
    <property type="match status" value="1"/>
</dbReference>
<dbReference type="Gene3D" id="3.40.50.11660">
    <property type="entry name" value="Glycosyl transferase family 10, C-terminal domain"/>
    <property type="match status" value="1"/>
</dbReference>
<evidence type="ECO:0000313" key="16">
    <source>
        <dbReference type="EMBL" id="TRY77248.1"/>
    </source>
</evidence>
<dbReference type="SUPFAM" id="SSF53756">
    <property type="entry name" value="UDP-Glycosyltransferase/glycogen phosphorylase"/>
    <property type="match status" value="1"/>
</dbReference>
<accession>A0A553PHT4</accession>
<comment type="caution">
    <text evidence="16">The sequence shown here is derived from an EMBL/GenBank/DDBJ whole genome shotgun (WGS) entry which is preliminary data.</text>
</comment>
<dbReference type="PANTHER" id="PTHR48438:SF1">
    <property type="entry name" value="ALPHA-(1,3)-FUCOSYLTRANSFERASE C-RELATED"/>
    <property type="match status" value="1"/>
</dbReference>
<evidence type="ECO:0000256" key="5">
    <source>
        <dbReference type="ARBA" id="ARBA00022679"/>
    </source>
</evidence>
<dbReference type="GO" id="GO:0008417">
    <property type="term" value="F:fucosyltransferase activity"/>
    <property type="evidence" value="ECO:0007669"/>
    <property type="project" value="InterPro"/>
</dbReference>
<dbReference type="InterPro" id="IPR031481">
    <property type="entry name" value="Glyco_tran_10_N"/>
</dbReference>
<dbReference type="InterPro" id="IPR038577">
    <property type="entry name" value="GT10-like_C_sf"/>
</dbReference>
<keyword evidence="8" id="KW-1133">Transmembrane helix</keyword>
<evidence type="ECO:0000256" key="3">
    <source>
        <dbReference type="ARBA" id="ARBA00008919"/>
    </source>
</evidence>
<keyword evidence="17" id="KW-1185">Reference proteome</keyword>
<protein>
    <recommendedName>
        <fullName evidence="12">Fucosyltransferase</fullName>
        <ecNumber evidence="12">2.4.1.-</ecNumber>
    </recommendedName>
</protein>
<keyword evidence="11" id="KW-0325">Glycoprotein</keyword>
<evidence type="ECO:0000256" key="4">
    <source>
        <dbReference type="ARBA" id="ARBA00022676"/>
    </source>
</evidence>
<keyword evidence="5 12" id="KW-0808">Transferase</keyword>
<dbReference type="PANTHER" id="PTHR48438">
    <property type="entry name" value="ALPHA-(1,3)-FUCOSYLTRANSFERASE C-RELATED"/>
    <property type="match status" value="1"/>
</dbReference>
<evidence type="ECO:0000256" key="9">
    <source>
        <dbReference type="ARBA" id="ARBA00023034"/>
    </source>
</evidence>
<evidence type="ECO:0000256" key="12">
    <source>
        <dbReference type="RuleBase" id="RU003832"/>
    </source>
</evidence>
<dbReference type="EMBL" id="VCGU01000004">
    <property type="protein sequence ID" value="TRY77248.1"/>
    <property type="molecule type" value="Genomic_DNA"/>
</dbReference>
<keyword evidence="4 12" id="KW-0328">Glycosyltransferase</keyword>
<organism evidence="16 17">
    <name type="scientific">Tigriopus californicus</name>
    <name type="common">Marine copepod</name>
    <dbReference type="NCBI Taxonomy" id="6832"/>
    <lineage>
        <taxon>Eukaryota</taxon>
        <taxon>Metazoa</taxon>
        <taxon>Ecdysozoa</taxon>
        <taxon>Arthropoda</taxon>
        <taxon>Crustacea</taxon>
        <taxon>Multicrustacea</taxon>
        <taxon>Hexanauplia</taxon>
        <taxon>Copepoda</taxon>
        <taxon>Harpacticoida</taxon>
        <taxon>Harpacticidae</taxon>
        <taxon>Tigriopus</taxon>
    </lineage>
</organism>
<evidence type="ECO:0000256" key="8">
    <source>
        <dbReference type="ARBA" id="ARBA00022989"/>
    </source>
</evidence>
<feature type="domain" description="Fucosyltransferase N-terminal" evidence="15">
    <location>
        <begin position="82"/>
        <end position="196"/>
    </location>
</feature>
<evidence type="ECO:0000256" key="10">
    <source>
        <dbReference type="ARBA" id="ARBA00023136"/>
    </source>
</evidence>
<evidence type="ECO:0000256" key="2">
    <source>
        <dbReference type="ARBA" id="ARBA00004922"/>
    </source>
</evidence>
<dbReference type="Proteomes" id="UP000318571">
    <property type="component" value="Chromosome 5"/>
</dbReference>
<sequence length="423" mass="49729">MSRKKTDVRSGEKNETALQNEIQPENEILDLSILRNRIKNSSHVDQDIGVNIDEFLESVRKEDLRWNSPAQDKEQYDKRPLKYILYWNEAYGSTEYGFCCGQEPLYKIRCPNTNCYFTNNRTLFGEDQDQFDAILFHQRSLMDTDLPKKRSPHQRYIMFMLESAQYNMGFESLKWNSFFNWTMTYRRDSDIPFPYGEIAINPTSSLPFAEGSAELDSWIQTFGASHSHLAKGRTKKVAWFVSNCDTQSNREKFVTALATHIQVDIFGQCGPKRCPRSSNEDCWEMVEKDYKFYLAFENSICVDYVTEKFFNSISHQVIPVVLGGADYSGMAPKKSFISVHDLDNNPARLAKYLKKLDENDDLYAEYFWWKEFYKVKKADEDRIRAFCNICQKLHDPKQGENIYSDLNEWWDHKSKCRRARVKL</sequence>
<name>A0A553PHT4_TIGCA</name>
<keyword evidence="7" id="KW-0735">Signal-anchor</keyword>
<dbReference type="InterPro" id="IPR001503">
    <property type="entry name" value="Glyco_trans_10"/>
</dbReference>
<evidence type="ECO:0000256" key="11">
    <source>
        <dbReference type="ARBA" id="ARBA00023180"/>
    </source>
</evidence>
<proteinExistence type="inferred from homology"/>
<feature type="domain" description="Fucosyltransferase C-terminal" evidence="14">
    <location>
        <begin position="231"/>
        <end position="409"/>
    </location>
</feature>
<gene>
    <name evidence="16" type="ORF">TCAL_00128</name>
</gene>
<evidence type="ECO:0000256" key="6">
    <source>
        <dbReference type="ARBA" id="ARBA00022692"/>
    </source>
</evidence>
<dbReference type="Pfam" id="PF00852">
    <property type="entry name" value="Glyco_transf_10"/>
    <property type="match status" value="1"/>
</dbReference>